<dbReference type="InterPro" id="IPR035965">
    <property type="entry name" value="PAS-like_dom_sf"/>
</dbReference>
<comment type="caution">
    <text evidence="5">The sequence shown here is derived from an EMBL/GenBank/DDBJ whole genome shotgun (WGS) entry which is preliminary data.</text>
</comment>
<keyword evidence="5" id="KW-0548">Nucleotidyltransferase</keyword>
<evidence type="ECO:0000313" key="5">
    <source>
        <dbReference type="EMBL" id="MEW9266567.1"/>
    </source>
</evidence>
<dbReference type="NCBIfam" id="TIGR00254">
    <property type="entry name" value="GGDEF"/>
    <property type="match status" value="1"/>
</dbReference>
<dbReference type="InterPro" id="IPR043128">
    <property type="entry name" value="Rev_trsase/Diguanyl_cyclase"/>
</dbReference>
<evidence type="ECO:0000259" key="2">
    <source>
        <dbReference type="PROSITE" id="PS50112"/>
    </source>
</evidence>
<dbReference type="Gene3D" id="3.30.70.270">
    <property type="match status" value="1"/>
</dbReference>
<dbReference type="InterPro" id="IPR000160">
    <property type="entry name" value="GGDEF_dom"/>
</dbReference>
<dbReference type="InterPro" id="IPR013767">
    <property type="entry name" value="PAS_fold"/>
</dbReference>
<dbReference type="PROSITE" id="PS50887">
    <property type="entry name" value="GGDEF"/>
    <property type="match status" value="1"/>
</dbReference>
<dbReference type="SMART" id="SM00267">
    <property type="entry name" value="GGDEF"/>
    <property type="match status" value="1"/>
</dbReference>
<dbReference type="Pfam" id="PF00990">
    <property type="entry name" value="GGDEF"/>
    <property type="match status" value="1"/>
</dbReference>
<reference evidence="5 6" key="1">
    <citation type="submission" date="2024-07" db="EMBL/GenBank/DDBJ databases">
        <authorList>
            <person name="Thanompreechachai J."/>
            <person name="Duangmal K."/>
        </authorList>
    </citation>
    <scope>NUCLEOTIDE SEQUENCE [LARGE SCALE GENOMIC DNA]</scope>
    <source>
        <strain evidence="5 6">KCTC 19886</strain>
    </source>
</reference>
<dbReference type="SUPFAM" id="SSF55073">
    <property type="entry name" value="Nucleotide cyclase"/>
    <property type="match status" value="1"/>
</dbReference>
<organism evidence="5 6">
    <name type="scientific">Kineococcus endophyticus</name>
    <dbReference type="NCBI Taxonomy" id="1181883"/>
    <lineage>
        <taxon>Bacteria</taxon>
        <taxon>Bacillati</taxon>
        <taxon>Actinomycetota</taxon>
        <taxon>Actinomycetes</taxon>
        <taxon>Kineosporiales</taxon>
        <taxon>Kineosporiaceae</taxon>
        <taxon>Kineococcus</taxon>
    </lineage>
</organism>
<dbReference type="InterPro" id="IPR029787">
    <property type="entry name" value="Nucleotide_cyclase"/>
</dbReference>
<proteinExistence type="predicted"/>
<dbReference type="Gene3D" id="3.30.450.20">
    <property type="entry name" value="PAS domain"/>
    <property type="match status" value="2"/>
</dbReference>
<evidence type="ECO:0000259" key="4">
    <source>
        <dbReference type="PROSITE" id="PS50887"/>
    </source>
</evidence>
<feature type="domain" description="PAS" evidence="2">
    <location>
        <begin position="105"/>
        <end position="150"/>
    </location>
</feature>
<dbReference type="PANTHER" id="PTHR44757:SF2">
    <property type="entry name" value="BIOFILM ARCHITECTURE MAINTENANCE PROTEIN MBAA"/>
    <property type="match status" value="1"/>
</dbReference>
<dbReference type="Proteomes" id="UP001555826">
    <property type="component" value="Unassembled WGS sequence"/>
</dbReference>
<dbReference type="PANTHER" id="PTHR44757">
    <property type="entry name" value="DIGUANYLATE CYCLASE DGCP"/>
    <property type="match status" value="1"/>
</dbReference>
<dbReference type="InterPro" id="IPR000014">
    <property type="entry name" value="PAS"/>
</dbReference>
<dbReference type="EC" id="2.7.7.65" evidence="5"/>
<protein>
    <submittedName>
        <fullName evidence="5">Diguanylate cyclase</fullName>
        <ecNumber evidence="5">2.7.7.65</ecNumber>
    </submittedName>
</protein>
<dbReference type="PROSITE" id="PS50112">
    <property type="entry name" value="PAS"/>
    <property type="match status" value="2"/>
</dbReference>
<dbReference type="InterPro" id="IPR052155">
    <property type="entry name" value="Biofilm_reg_signaling"/>
</dbReference>
<evidence type="ECO:0000259" key="3">
    <source>
        <dbReference type="PROSITE" id="PS50113"/>
    </source>
</evidence>
<dbReference type="SMART" id="SM00091">
    <property type="entry name" value="PAS"/>
    <property type="match status" value="2"/>
</dbReference>
<dbReference type="Pfam" id="PF00989">
    <property type="entry name" value="PAS"/>
    <property type="match status" value="1"/>
</dbReference>
<dbReference type="CDD" id="cd01949">
    <property type="entry name" value="GGDEF"/>
    <property type="match status" value="1"/>
</dbReference>
<evidence type="ECO:0000256" key="1">
    <source>
        <dbReference type="SAM" id="MobiDB-lite"/>
    </source>
</evidence>
<dbReference type="InterPro" id="IPR013656">
    <property type="entry name" value="PAS_4"/>
</dbReference>
<dbReference type="SUPFAM" id="SSF55785">
    <property type="entry name" value="PYP-like sensor domain (PAS domain)"/>
    <property type="match status" value="2"/>
</dbReference>
<dbReference type="EMBL" id="JBFNQN010000012">
    <property type="protein sequence ID" value="MEW9266567.1"/>
    <property type="molecule type" value="Genomic_DNA"/>
</dbReference>
<feature type="region of interest" description="Disordered" evidence="1">
    <location>
        <begin position="404"/>
        <end position="427"/>
    </location>
</feature>
<dbReference type="NCBIfam" id="TIGR00229">
    <property type="entry name" value="sensory_box"/>
    <property type="match status" value="1"/>
</dbReference>
<dbReference type="GO" id="GO:0052621">
    <property type="term" value="F:diguanylate cyclase activity"/>
    <property type="evidence" value="ECO:0007669"/>
    <property type="project" value="UniProtKB-EC"/>
</dbReference>
<sequence>MQLDAQEAATARFLDGFPDPTWSVDPTGRLCAWNRAAESVLGLPASAALGRYPQEVLGTVPQETGPVDLRDADGRPVGGSAVLWSDGDLRHTSVRVCRGDVGVVSRRLLEGLLEHVGDAIVTVDVQGVVQLLNKGAERLYGVRAADLVGRHVRGLCRDDDGIEEYLDAVRRELVAGRTWSGVEVELVTAGGRSIVVESAATALFDGHGGYAGAVLVSRDVTPVRELEQSLRAATRALRDRAAQMAKATHRDALTGVAARSLLQERLSAALGAAADADEPVCVLAADLDGFRAVNDSYGLAAGDALLIAFAAHLRSALPPSATAGRLGADEFAVVLPGTGEEQAERIAAVVREWTPPAPLPARGRRADDRAVGVTVGVVRATPLECRSPFDTGVRSVLQRVEDAVARQKGGDGDSRRRASDRASDTAS</sequence>
<name>A0ABV3PAN4_9ACTN</name>
<keyword evidence="5" id="KW-0808">Transferase</keyword>
<dbReference type="InterPro" id="IPR000700">
    <property type="entry name" value="PAS-assoc_C"/>
</dbReference>
<feature type="domain" description="GGDEF" evidence="4">
    <location>
        <begin position="278"/>
        <end position="421"/>
    </location>
</feature>
<feature type="domain" description="PAC" evidence="3">
    <location>
        <begin position="180"/>
        <end position="232"/>
    </location>
</feature>
<dbReference type="CDD" id="cd00130">
    <property type="entry name" value="PAS"/>
    <property type="match status" value="2"/>
</dbReference>
<gene>
    <name evidence="5" type="ORF">AB1207_17590</name>
</gene>
<keyword evidence="6" id="KW-1185">Reference proteome</keyword>
<dbReference type="Pfam" id="PF08448">
    <property type="entry name" value="PAS_4"/>
    <property type="match status" value="1"/>
</dbReference>
<dbReference type="RefSeq" id="WP_367639703.1">
    <property type="nucleotide sequence ID" value="NZ_JBFNQN010000012.1"/>
</dbReference>
<dbReference type="PROSITE" id="PS50113">
    <property type="entry name" value="PAC"/>
    <property type="match status" value="1"/>
</dbReference>
<feature type="domain" description="PAS" evidence="2">
    <location>
        <begin position="6"/>
        <end position="51"/>
    </location>
</feature>
<accession>A0ABV3PAN4</accession>
<evidence type="ECO:0000313" key="6">
    <source>
        <dbReference type="Proteomes" id="UP001555826"/>
    </source>
</evidence>